<evidence type="ECO:0000256" key="11">
    <source>
        <dbReference type="ARBA" id="ARBA00023002"/>
    </source>
</evidence>
<evidence type="ECO:0000256" key="4">
    <source>
        <dbReference type="ARBA" id="ARBA00011802"/>
    </source>
</evidence>
<evidence type="ECO:0000256" key="1">
    <source>
        <dbReference type="ARBA" id="ARBA00001974"/>
    </source>
</evidence>
<evidence type="ECO:0000256" key="2">
    <source>
        <dbReference type="ARBA" id="ARBA00004367"/>
    </source>
</evidence>
<keyword evidence="10" id="KW-0249">Electron transport</keyword>
<keyword evidence="6" id="KW-0285">Flavoprotein</keyword>
<evidence type="ECO:0000256" key="9">
    <source>
        <dbReference type="ARBA" id="ARBA00022827"/>
    </source>
</evidence>
<reference evidence="16" key="1">
    <citation type="submission" date="2018-11" db="EMBL/GenBank/DDBJ databases">
        <authorList>
            <person name="Grassa J C."/>
        </authorList>
    </citation>
    <scope>NUCLEOTIDE SEQUENCE [LARGE SCALE GENOMIC DNA]</scope>
</reference>
<comment type="subunit">
    <text evidence="4">May function both as a monomer and a homodimer.</text>
</comment>
<accession>A0A803QUK7</accession>
<evidence type="ECO:0000256" key="7">
    <source>
        <dbReference type="ARBA" id="ARBA00022729"/>
    </source>
</evidence>
<dbReference type="InterPro" id="IPR037192">
    <property type="entry name" value="ERO1-like_sf"/>
</dbReference>
<proteinExistence type="inferred from homology"/>
<evidence type="ECO:0000256" key="6">
    <source>
        <dbReference type="ARBA" id="ARBA00022630"/>
    </source>
</evidence>
<comment type="cofactor">
    <cofactor evidence="1">
        <name>FAD</name>
        <dbReference type="ChEBI" id="CHEBI:57692"/>
    </cofactor>
</comment>
<dbReference type="EnsemblPlants" id="novel_model_1572_5bd9a17a">
    <property type="protein sequence ID" value="cds.novel_model_1572_5bd9a17a"/>
    <property type="gene ID" value="novel_gene_876_5bd9a17a"/>
</dbReference>
<name>A0A803QUK7_CANSA</name>
<dbReference type="Pfam" id="PF04137">
    <property type="entry name" value="ERO1"/>
    <property type="match status" value="1"/>
</dbReference>
<dbReference type="PANTHER" id="PTHR12613:SF0">
    <property type="entry name" value="ERO1-LIKE PROTEIN"/>
    <property type="match status" value="1"/>
</dbReference>
<dbReference type="SUPFAM" id="SSF110019">
    <property type="entry name" value="ERO1-like"/>
    <property type="match status" value="1"/>
</dbReference>
<keyword evidence="17" id="KW-1185">Reference proteome</keyword>
<organism evidence="16 17">
    <name type="scientific">Cannabis sativa</name>
    <name type="common">Hemp</name>
    <name type="synonym">Marijuana</name>
    <dbReference type="NCBI Taxonomy" id="3483"/>
    <lineage>
        <taxon>Eukaryota</taxon>
        <taxon>Viridiplantae</taxon>
        <taxon>Streptophyta</taxon>
        <taxon>Embryophyta</taxon>
        <taxon>Tracheophyta</taxon>
        <taxon>Spermatophyta</taxon>
        <taxon>Magnoliopsida</taxon>
        <taxon>eudicotyledons</taxon>
        <taxon>Gunneridae</taxon>
        <taxon>Pentapetalae</taxon>
        <taxon>rosids</taxon>
        <taxon>fabids</taxon>
        <taxon>Rosales</taxon>
        <taxon>Cannabaceae</taxon>
        <taxon>Cannabis</taxon>
    </lineage>
</organism>
<dbReference type="GO" id="GO:0034975">
    <property type="term" value="P:protein folding in endoplasmic reticulum"/>
    <property type="evidence" value="ECO:0007669"/>
    <property type="project" value="InterPro"/>
</dbReference>
<evidence type="ECO:0000313" key="17">
    <source>
        <dbReference type="Proteomes" id="UP000596661"/>
    </source>
</evidence>
<keyword evidence="14" id="KW-0325">Glycoprotein</keyword>
<evidence type="ECO:0000256" key="12">
    <source>
        <dbReference type="ARBA" id="ARBA00023136"/>
    </source>
</evidence>
<comment type="subcellular location">
    <subcellularLocation>
        <location evidence="2">Endoplasmic reticulum membrane</location>
        <topology evidence="2">Peripheral membrane protein</topology>
        <orientation evidence="2">Lumenal side</orientation>
    </subcellularLocation>
</comment>
<dbReference type="InterPro" id="IPR007266">
    <property type="entry name" value="Ero1"/>
</dbReference>
<dbReference type="GO" id="GO:0015035">
    <property type="term" value="F:protein-disulfide reductase activity"/>
    <property type="evidence" value="ECO:0007669"/>
    <property type="project" value="InterPro"/>
</dbReference>
<comment type="similarity">
    <text evidence="3">Belongs to the EROs family.</text>
</comment>
<dbReference type="PANTHER" id="PTHR12613">
    <property type="entry name" value="ERO1-RELATED"/>
    <property type="match status" value="1"/>
</dbReference>
<keyword evidence="8" id="KW-0256">Endoplasmic reticulum</keyword>
<keyword evidence="5" id="KW-0813">Transport</keyword>
<sequence>MKQSSSYCKVLYQLFPSEELKQLIRRMLKNSLEGHIPFHTGLLFFMSRAEPKFDFLCKLHELKQNAYLSRNRWPKLICYSSAGICPEKKVLYKLISGLHTSITIHIAFDYLLDEYQSVG</sequence>
<evidence type="ECO:0000256" key="15">
    <source>
        <dbReference type="ARBA" id="ARBA00023284"/>
    </source>
</evidence>
<dbReference type="Proteomes" id="UP000596661">
    <property type="component" value="Chromosome 2"/>
</dbReference>
<dbReference type="GO" id="GO:0071949">
    <property type="term" value="F:FAD binding"/>
    <property type="evidence" value="ECO:0007669"/>
    <property type="project" value="InterPro"/>
</dbReference>
<keyword evidence="9" id="KW-0274">FAD</keyword>
<keyword evidence="15" id="KW-0676">Redox-active center</keyword>
<evidence type="ECO:0000256" key="5">
    <source>
        <dbReference type="ARBA" id="ARBA00022448"/>
    </source>
</evidence>
<dbReference type="EMBL" id="UZAU01000228">
    <property type="status" value="NOT_ANNOTATED_CDS"/>
    <property type="molecule type" value="Genomic_DNA"/>
</dbReference>
<keyword evidence="12" id="KW-0472">Membrane</keyword>
<protein>
    <submittedName>
        <fullName evidence="16">Uncharacterized protein</fullName>
    </submittedName>
</protein>
<keyword evidence="13" id="KW-1015">Disulfide bond</keyword>
<keyword evidence="11" id="KW-0560">Oxidoreductase</keyword>
<dbReference type="GO" id="GO:0016972">
    <property type="term" value="F:thiol oxidase activity"/>
    <property type="evidence" value="ECO:0007669"/>
    <property type="project" value="InterPro"/>
</dbReference>
<evidence type="ECO:0000256" key="8">
    <source>
        <dbReference type="ARBA" id="ARBA00022824"/>
    </source>
</evidence>
<evidence type="ECO:0000256" key="14">
    <source>
        <dbReference type="ARBA" id="ARBA00023180"/>
    </source>
</evidence>
<evidence type="ECO:0000256" key="13">
    <source>
        <dbReference type="ARBA" id="ARBA00023157"/>
    </source>
</evidence>
<evidence type="ECO:0000313" key="16">
    <source>
        <dbReference type="EnsemblPlants" id="cds.novel_model_1572_5bd9a17a"/>
    </source>
</evidence>
<dbReference type="AlphaFoldDB" id="A0A803QUK7"/>
<dbReference type="GO" id="GO:0005789">
    <property type="term" value="C:endoplasmic reticulum membrane"/>
    <property type="evidence" value="ECO:0007669"/>
    <property type="project" value="UniProtKB-SubCell"/>
</dbReference>
<dbReference type="Gramene" id="novel_model_1572_5bd9a17a">
    <property type="protein sequence ID" value="cds.novel_model_1572_5bd9a17a"/>
    <property type="gene ID" value="novel_gene_876_5bd9a17a"/>
</dbReference>
<keyword evidence="7" id="KW-0732">Signal</keyword>
<evidence type="ECO:0000256" key="10">
    <source>
        <dbReference type="ARBA" id="ARBA00022982"/>
    </source>
</evidence>
<reference evidence="16" key="2">
    <citation type="submission" date="2021-03" db="UniProtKB">
        <authorList>
            <consortium name="EnsemblPlants"/>
        </authorList>
    </citation>
    <scope>IDENTIFICATION</scope>
</reference>
<evidence type="ECO:0000256" key="3">
    <source>
        <dbReference type="ARBA" id="ARBA00008277"/>
    </source>
</evidence>